<keyword evidence="1" id="KW-1133">Transmembrane helix</keyword>
<keyword evidence="1" id="KW-0472">Membrane</keyword>
<accession>A0A2T5M7F2</accession>
<dbReference type="GeneID" id="63813199"/>
<gene>
    <name evidence="2" type="ORF">P175DRAFT_0497600</name>
</gene>
<comment type="caution">
    <text evidence="2">The sequence shown here is derived from an EMBL/GenBank/DDBJ whole genome shotgun (WGS) entry which is preliminary data.</text>
</comment>
<evidence type="ECO:0000313" key="3">
    <source>
        <dbReference type="Proteomes" id="UP000244073"/>
    </source>
</evidence>
<keyword evidence="1" id="KW-0812">Transmembrane</keyword>
<dbReference type="AlphaFoldDB" id="A0A2T5M7F2"/>
<dbReference type="VEuPathDB" id="FungiDB:P175DRAFT_0497600"/>
<reference evidence="2 3" key="1">
    <citation type="journal article" date="2018" name="Proc. Natl. Acad. Sci. U.S.A.">
        <title>Linking secondary metabolites to gene clusters through genome sequencing of six diverse Aspergillus species.</title>
        <authorList>
            <person name="Kaerboelling I."/>
            <person name="Vesth T.C."/>
            <person name="Frisvad J.C."/>
            <person name="Nybo J.L."/>
            <person name="Theobald S."/>
            <person name="Kuo A."/>
            <person name="Bowyer P."/>
            <person name="Matsuda Y."/>
            <person name="Mondo S."/>
            <person name="Lyhne E.K."/>
            <person name="Kogle M.E."/>
            <person name="Clum A."/>
            <person name="Lipzen A."/>
            <person name="Salamov A."/>
            <person name="Ngan C.Y."/>
            <person name="Daum C."/>
            <person name="Chiniquy J."/>
            <person name="Barry K."/>
            <person name="LaButti K."/>
            <person name="Haridas S."/>
            <person name="Simmons B.A."/>
            <person name="Magnuson J.K."/>
            <person name="Mortensen U.H."/>
            <person name="Larsen T.O."/>
            <person name="Grigoriev I.V."/>
            <person name="Baker S.E."/>
            <person name="Andersen M.R."/>
        </authorList>
    </citation>
    <scope>NUCLEOTIDE SEQUENCE [LARGE SCALE GENOMIC DNA]</scope>
    <source>
        <strain evidence="2 3">IBT 24754</strain>
    </source>
</reference>
<name>A0A2T5M7F2_9EURO</name>
<evidence type="ECO:0000313" key="2">
    <source>
        <dbReference type="EMBL" id="PTU24471.1"/>
    </source>
</evidence>
<dbReference type="RefSeq" id="XP_040755863.1">
    <property type="nucleotide sequence ID" value="XM_040896317.1"/>
</dbReference>
<organism evidence="2 3">
    <name type="scientific">Aspergillus ochraceoroseus IBT 24754</name>
    <dbReference type="NCBI Taxonomy" id="1392256"/>
    <lineage>
        <taxon>Eukaryota</taxon>
        <taxon>Fungi</taxon>
        <taxon>Dikarya</taxon>
        <taxon>Ascomycota</taxon>
        <taxon>Pezizomycotina</taxon>
        <taxon>Eurotiomycetes</taxon>
        <taxon>Eurotiomycetidae</taxon>
        <taxon>Eurotiales</taxon>
        <taxon>Aspergillaceae</taxon>
        <taxon>Aspergillus</taxon>
        <taxon>Aspergillus subgen. Nidulantes</taxon>
    </lineage>
</organism>
<protein>
    <submittedName>
        <fullName evidence="2">Uncharacterized protein</fullName>
    </submittedName>
</protein>
<sequence length="56" mass="5999">MYSVLVGRFHVSSTPQDPLAGFSLSVSYPHVLSYIIYTTSGLLLSALVLLSLILAS</sequence>
<feature type="transmembrane region" description="Helical" evidence="1">
    <location>
        <begin position="34"/>
        <end position="55"/>
    </location>
</feature>
<dbReference type="EMBL" id="MSFN02000001">
    <property type="protein sequence ID" value="PTU24471.1"/>
    <property type="molecule type" value="Genomic_DNA"/>
</dbReference>
<dbReference type="Proteomes" id="UP000244073">
    <property type="component" value="Unassembled WGS sequence"/>
</dbReference>
<proteinExistence type="predicted"/>
<evidence type="ECO:0000256" key="1">
    <source>
        <dbReference type="SAM" id="Phobius"/>
    </source>
</evidence>